<evidence type="ECO:0000313" key="4">
    <source>
        <dbReference type="Proteomes" id="UP000807785"/>
    </source>
</evidence>
<dbReference type="Pfam" id="PF04972">
    <property type="entry name" value="BON"/>
    <property type="match status" value="1"/>
</dbReference>
<evidence type="ECO:0000256" key="1">
    <source>
        <dbReference type="SAM" id="SignalP"/>
    </source>
</evidence>
<dbReference type="PROSITE" id="PS50914">
    <property type="entry name" value="BON"/>
    <property type="match status" value="1"/>
</dbReference>
<dbReference type="InterPro" id="IPR051686">
    <property type="entry name" value="Lipoprotein_DolP"/>
</dbReference>
<evidence type="ECO:0000313" key="3">
    <source>
        <dbReference type="EMBL" id="MBK6972722.1"/>
    </source>
</evidence>
<dbReference type="PANTHER" id="PTHR34606:SF15">
    <property type="entry name" value="BON DOMAIN-CONTAINING PROTEIN"/>
    <property type="match status" value="1"/>
</dbReference>
<name>A0A9D7E7V0_9PROT</name>
<protein>
    <submittedName>
        <fullName evidence="3">BON domain-containing protein</fullName>
    </submittedName>
</protein>
<dbReference type="AlphaFoldDB" id="A0A9D7E7V0"/>
<sequence length="130" mass="13782">MKPFHSNRIARRTLCLLILPACLLAMAGPGRAAQPAAKPARQCDGLGDPSFFRDEGINIKVSSKLKFNKALLREIIQTKVNGGIVTLSGNVSTAEHARLAAKLASEVGGVRCVNNDLVVGPPAPRPISPY</sequence>
<dbReference type="Proteomes" id="UP000807785">
    <property type="component" value="Unassembled WGS sequence"/>
</dbReference>
<gene>
    <name evidence="3" type="ORF">IPH26_07115</name>
</gene>
<feature type="chain" id="PRO_5039291973" evidence="1">
    <location>
        <begin position="33"/>
        <end position="130"/>
    </location>
</feature>
<accession>A0A9D7E7V0</accession>
<dbReference type="EMBL" id="JADJEV010000003">
    <property type="protein sequence ID" value="MBK6972722.1"/>
    <property type="molecule type" value="Genomic_DNA"/>
</dbReference>
<evidence type="ECO:0000259" key="2">
    <source>
        <dbReference type="PROSITE" id="PS50914"/>
    </source>
</evidence>
<comment type="caution">
    <text evidence="3">The sequence shown here is derived from an EMBL/GenBank/DDBJ whole genome shotgun (WGS) entry which is preliminary data.</text>
</comment>
<proteinExistence type="predicted"/>
<dbReference type="Gene3D" id="3.30.1340.30">
    <property type="match status" value="1"/>
</dbReference>
<dbReference type="PANTHER" id="PTHR34606">
    <property type="entry name" value="BON DOMAIN-CONTAINING PROTEIN"/>
    <property type="match status" value="1"/>
</dbReference>
<dbReference type="InterPro" id="IPR007055">
    <property type="entry name" value="BON_dom"/>
</dbReference>
<feature type="signal peptide" evidence="1">
    <location>
        <begin position="1"/>
        <end position="32"/>
    </location>
</feature>
<reference evidence="3" key="1">
    <citation type="submission" date="2020-10" db="EMBL/GenBank/DDBJ databases">
        <title>Connecting structure to function with the recovery of over 1000 high-quality activated sludge metagenome-assembled genomes encoding full-length rRNA genes using long-read sequencing.</title>
        <authorList>
            <person name="Singleton C.M."/>
            <person name="Petriglieri F."/>
            <person name="Kristensen J.M."/>
            <person name="Kirkegaard R.H."/>
            <person name="Michaelsen T.Y."/>
            <person name="Andersen M.H."/>
            <person name="Karst S.M."/>
            <person name="Dueholm M.S."/>
            <person name="Nielsen P.H."/>
            <person name="Albertsen M."/>
        </authorList>
    </citation>
    <scope>NUCLEOTIDE SEQUENCE</scope>
    <source>
        <strain evidence="3">Bjer_18-Q3-R1-45_BAT3C.347</strain>
    </source>
</reference>
<keyword evidence="1" id="KW-0732">Signal</keyword>
<organism evidence="3 4">
    <name type="scientific">Candidatus Methylophosphatis roskildensis</name>
    <dbReference type="NCBI Taxonomy" id="2899263"/>
    <lineage>
        <taxon>Bacteria</taxon>
        <taxon>Pseudomonadati</taxon>
        <taxon>Pseudomonadota</taxon>
        <taxon>Betaproteobacteria</taxon>
        <taxon>Nitrosomonadales</taxon>
        <taxon>Sterolibacteriaceae</taxon>
        <taxon>Candidatus Methylophosphatis</taxon>
    </lineage>
</organism>
<feature type="domain" description="BON" evidence="2">
    <location>
        <begin position="53"/>
        <end position="121"/>
    </location>
</feature>